<dbReference type="Proteomes" id="UP000265703">
    <property type="component" value="Unassembled WGS sequence"/>
</dbReference>
<dbReference type="Pfam" id="PF19270">
    <property type="entry name" value="FBO_C"/>
    <property type="match status" value="1"/>
</dbReference>
<keyword evidence="5" id="KW-1185">Reference proteome</keyword>
<dbReference type="STRING" id="658196.A0A397SZ35"/>
<evidence type="ECO:0000313" key="5">
    <source>
        <dbReference type="Proteomes" id="UP000265703"/>
    </source>
</evidence>
<dbReference type="PANTHER" id="PTHR12874:SF9">
    <property type="entry name" value="F-BOX ONLY PROTEIN 48"/>
    <property type="match status" value="1"/>
</dbReference>
<dbReference type="Gene3D" id="1.20.1280.50">
    <property type="match status" value="1"/>
</dbReference>
<feature type="domain" description="F-box protein Hrt3/FBXO9 C-terminal" evidence="3">
    <location>
        <begin position="164"/>
        <end position="328"/>
    </location>
</feature>
<dbReference type="GO" id="GO:0031146">
    <property type="term" value="P:SCF-dependent proteasomal ubiquitin-dependent protein catabolic process"/>
    <property type="evidence" value="ECO:0007669"/>
    <property type="project" value="TreeGrafter"/>
</dbReference>
<proteinExistence type="predicted"/>
<protein>
    <submittedName>
        <fullName evidence="4">Uncharacterized protein</fullName>
    </submittedName>
</protein>
<dbReference type="Pfam" id="PF12937">
    <property type="entry name" value="F-box-like"/>
    <property type="match status" value="1"/>
</dbReference>
<dbReference type="SUPFAM" id="SSF81383">
    <property type="entry name" value="F-box domain"/>
    <property type="match status" value="1"/>
</dbReference>
<keyword evidence="1" id="KW-0833">Ubl conjugation pathway</keyword>
<dbReference type="AlphaFoldDB" id="A0A397SZ35"/>
<reference evidence="4 5" key="1">
    <citation type="submission" date="2018-06" db="EMBL/GenBank/DDBJ databases">
        <title>Comparative genomics reveals the genomic features of Rhizophagus irregularis, R. cerebriforme, R. diaphanum and Gigaspora rosea, and their symbiotic lifestyle signature.</title>
        <authorList>
            <person name="Morin E."/>
            <person name="San Clemente H."/>
            <person name="Chen E.C.H."/>
            <person name="De La Providencia I."/>
            <person name="Hainaut M."/>
            <person name="Kuo A."/>
            <person name="Kohler A."/>
            <person name="Murat C."/>
            <person name="Tang N."/>
            <person name="Roy S."/>
            <person name="Loubradou J."/>
            <person name="Henrissat B."/>
            <person name="Grigoriev I.V."/>
            <person name="Corradi N."/>
            <person name="Roux C."/>
            <person name="Martin F.M."/>
        </authorList>
    </citation>
    <scope>NUCLEOTIDE SEQUENCE [LARGE SCALE GENOMIC DNA]</scope>
    <source>
        <strain evidence="4 5">DAOM 227022</strain>
    </source>
</reference>
<sequence length="349" mass="41121">MESNLEDFRKQWQQEILQQRQDLGNVNVSIITNLQDNSNSIHLKKDDDSLIPIIEKDSINSLKDIENDGSISFLINSFRNMTLDLLPLNPIKKIHISTLPNELIIHILKQLILNGNVNSLENGFALVCKKFFLLSREISLWHLLCIKVYCNNMNNVNNHKELIQICMNTYGNDWRRMYIERPRVRLDGVYISTCKYLRNGLSENTWIRPIHLVTYYRYLRFFSDGSCVTLLTTKEPIQVVKNFDKIFHTLKLSKNSKSFMSGYWKVIINDDDIQGKKNRLIIWANDNDLPKFTFHLKFDLKSTSIGKFNKLSWIEYYSVNKLTNEKSELLLKNENNYYFSKVKSYDVKL</sequence>
<dbReference type="GO" id="GO:0019005">
    <property type="term" value="C:SCF ubiquitin ligase complex"/>
    <property type="evidence" value="ECO:0007669"/>
    <property type="project" value="TreeGrafter"/>
</dbReference>
<dbReference type="CDD" id="cd22089">
    <property type="entry name" value="F-box_FBXO9"/>
    <property type="match status" value="1"/>
</dbReference>
<gene>
    <name evidence="4" type="ORF">C1645_875394</name>
</gene>
<dbReference type="InterPro" id="IPR001810">
    <property type="entry name" value="F-box_dom"/>
</dbReference>
<name>A0A397SZ35_9GLOM</name>
<dbReference type="InterPro" id="IPR036047">
    <property type="entry name" value="F-box-like_dom_sf"/>
</dbReference>
<evidence type="ECO:0000313" key="4">
    <source>
        <dbReference type="EMBL" id="RIA91480.1"/>
    </source>
</evidence>
<comment type="caution">
    <text evidence="4">The sequence shown here is derived from an EMBL/GenBank/DDBJ whole genome shotgun (WGS) entry which is preliminary data.</text>
</comment>
<dbReference type="OrthoDB" id="2117972at2759"/>
<evidence type="ECO:0000256" key="1">
    <source>
        <dbReference type="ARBA" id="ARBA00022786"/>
    </source>
</evidence>
<dbReference type="PANTHER" id="PTHR12874">
    <property type="entry name" value="F-BOX ONLY PROTEIN 48-RELATED"/>
    <property type="match status" value="1"/>
</dbReference>
<evidence type="ECO:0000259" key="3">
    <source>
        <dbReference type="Pfam" id="PF19270"/>
    </source>
</evidence>
<dbReference type="EMBL" id="QKYT01000151">
    <property type="protein sequence ID" value="RIA91480.1"/>
    <property type="molecule type" value="Genomic_DNA"/>
</dbReference>
<accession>A0A397SZ35</accession>
<evidence type="ECO:0000259" key="2">
    <source>
        <dbReference type="Pfam" id="PF12937"/>
    </source>
</evidence>
<dbReference type="GO" id="GO:0005737">
    <property type="term" value="C:cytoplasm"/>
    <property type="evidence" value="ECO:0007669"/>
    <property type="project" value="TreeGrafter"/>
</dbReference>
<feature type="domain" description="F-box" evidence="2">
    <location>
        <begin position="96"/>
        <end position="146"/>
    </location>
</feature>
<organism evidence="4 5">
    <name type="scientific">Glomus cerebriforme</name>
    <dbReference type="NCBI Taxonomy" id="658196"/>
    <lineage>
        <taxon>Eukaryota</taxon>
        <taxon>Fungi</taxon>
        <taxon>Fungi incertae sedis</taxon>
        <taxon>Mucoromycota</taxon>
        <taxon>Glomeromycotina</taxon>
        <taxon>Glomeromycetes</taxon>
        <taxon>Glomerales</taxon>
        <taxon>Glomeraceae</taxon>
        <taxon>Glomus</taxon>
    </lineage>
</organism>
<dbReference type="InterPro" id="IPR045464">
    <property type="entry name" value="Hrt3/FBXO9_C"/>
</dbReference>